<feature type="domain" description="Lysozyme inhibitor LprI-like N-terminal" evidence="2">
    <location>
        <begin position="25"/>
        <end position="115"/>
    </location>
</feature>
<proteinExistence type="predicted"/>
<feature type="chain" id="PRO_5046882493" evidence="1">
    <location>
        <begin position="22"/>
        <end position="133"/>
    </location>
</feature>
<protein>
    <submittedName>
        <fullName evidence="3">Lysozyme inhibitor LprI family protein</fullName>
    </submittedName>
</protein>
<reference evidence="3 4" key="1">
    <citation type="submission" date="2024-04" db="EMBL/GenBank/DDBJ databases">
        <title>Salinicola lusitanus LLJ914,a marine bacterium isolated from the Okinawa Trough.</title>
        <authorList>
            <person name="Li J."/>
        </authorList>
    </citation>
    <scope>NUCLEOTIDE SEQUENCE [LARGE SCALE GENOMIC DNA]</scope>
    <source>
        <strain evidence="3 4">LLJ914</strain>
    </source>
</reference>
<accession>A0ABZ3CNJ8</accession>
<evidence type="ECO:0000313" key="4">
    <source>
        <dbReference type="Proteomes" id="UP001453229"/>
    </source>
</evidence>
<gene>
    <name evidence="3" type="ORF">AAGT95_12920</name>
</gene>
<evidence type="ECO:0000256" key="1">
    <source>
        <dbReference type="SAM" id="SignalP"/>
    </source>
</evidence>
<organism evidence="3 4">
    <name type="scientific">Salinicola lusitanus</name>
    <dbReference type="NCBI Taxonomy" id="1949085"/>
    <lineage>
        <taxon>Bacteria</taxon>
        <taxon>Pseudomonadati</taxon>
        <taxon>Pseudomonadota</taxon>
        <taxon>Gammaproteobacteria</taxon>
        <taxon>Oceanospirillales</taxon>
        <taxon>Halomonadaceae</taxon>
        <taxon>Salinicola</taxon>
    </lineage>
</organism>
<dbReference type="PROSITE" id="PS51257">
    <property type="entry name" value="PROKAR_LIPOPROTEIN"/>
    <property type="match status" value="1"/>
</dbReference>
<dbReference type="PANTHER" id="PTHR39176">
    <property type="entry name" value="PERIPLASMIC PROTEIN-RELATED"/>
    <property type="match status" value="1"/>
</dbReference>
<sequence length="133" mass="14177">MRGFLLISGLALAGLCGLAQAAQSCDDAATQQEMNACAGDEYQAADKALNTTYADIMGRLDGDAKERLRAAQRAWIGFRDAECEFVSAPTSGGSINGMVKAGCLEELTRQRTETLESYSDCEEGDVSCPVPRQ</sequence>
<evidence type="ECO:0000313" key="3">
    <source>
        <dbReference type="EMBL" id="XAD52745.1"/>
    </source>
</evidence>
<dbReference type="Proteomes" id="UP001453229">
    <property type="component" value="Chromosome"/>
</dbReference>
<evidence type="ECO:0000259" key="2">
    <source>
        <dbReference type="Pfam" id="PF07007"/>
    </source>
</evidence>
<keyword evidence="1" id="KW-0732">Signal</keyword>
<feature type="signal peptide" evidence="1">
    <location>
        <begin position="1"/>
        <end position="21"/>
    </location>
</feature>
<dbReference type="InterPro" id="IPR009739">
    <property type="entry name" value="LprI-like_N"/>
</dbReference>
<name>A0ABZ3CNJ8_9GAMM</name>
<dbReference type="Gene3D" id="1.20.1270.180">
    <property type="match status" value="1"/>
</dbReference>
<dbReference type="PANTHER" id="PTHR39176:SF1">
    <property type="entry name" value="PERIPLASMIC PROTEIN"/>
    <property type="match status" value="1"/>
</dbReference>
<dbReference type="EMBL" id="CP151919">
    <property type="protein sequence ID" value="XAD52745.1"/>
    <property type="molecule type" value="Genomic_DNA"/>
</dbReference>
<keyword evidence="4" id="KW-1185">Reference proteome</keyword>
<dbReference type="Pfam" id="PF07007">
    <property type="entry name" value="LprI"/>
    <property type="match status" value="1"/>
</dbReference>
<dbReference type="RefSeq" id="WP_342594036.1">
    <property type="nucleotide sequence ID" value="NZ_CP151919.1"/>
</dbReference>